<evidence type="ECO:0000256" key="10">
    <source>
        <dbReference type="SAM" id="MobiDB-lite"/>
    </source>
</evidence>
<sequence length="956" mass="101792">MKGMRSRLLATTFMLGAFTIGTAAQAQTAPATGGNADVTTSPTTQQPEGGEVVVTGSRIASRTLQTAAPVAVVGQEEFQLSGSVNVESVINTLPQVIPGSTAFSNNPGGGVSTLNLRGLGSQRTLVLVNGRRWVSFDTSQVVDLNTIPSFLLEGVDVVTGGASAVYGSDAVAGVVNFRLRNNLNGVLAGGQYGITERGDGRRYEGYLAIGGNLGDRGHATVYGEYYNRASIYQGARDFSREALGENATATGLIPAGSSTTPFGRVTSTYSAANCPAGNVFCSPGAYFTAPGVSRQRQSTDLYNFAVDNYLMVPQERYLVGGYADYEFKDGHTAYIEGTFVNNRVANELAPTPVTGTFNVNINAVSPFLSAANIASLRQLDAIAATGNTVGDGIVPLAIQRRINEAGRRNSLDERNAFRLLAGVRGDITDWLNYDAYYSYARTRNANVQRGNISRSAFQAGLNGTASAINVFGPNTLTPAMLDQITILAQNGDTSVLQVANASVSGSLFNLGLGGEDVGFALGGEYRKMASEFIPDTALSSGDVIGFNAGDATAGSYNVKEIFGEIRVPLIADKPFFHRLELHGAGRYSDYSLAAVGGVWTYAGDVTWAPARDIMFRGQYQRAVRAPNVGELFGGQATGFYQAPDPCAQASAANNATLRNLCIATGVPAASVGNSNVQLNTQIQATVGGNPALQQETSDSITAGVVLTPSFVPGLSIRVDYFNIKVDNTISQLGGSVSNALNLCYNVIQNVNSVYCQAFQGTRNALGQFDGTIAPQILNANVGRLQAEGVDFAADYNTRLGFSLFGGGETRLSAMVQGTYTMRNNLTPVQDLPNEINRCAGKFGLICGTPTPKWKWTSRLSLLDGPTTISTRWRHLSGVRDDDPSTTYFVERIPAYDVFDLSFAFDVNNNMNWSFGINNLFDKKPKVLGSNQEQSNTYPGVYDVLGRDFFVAVRFNF</sequence>
<keyword evidence="3 8" id="KW-1134">Transmembrane beta strand</keyword>
<accession>A0ABR6K4E0</accession>
<keyword evidence="5 9" id="KW-0798">TonB box</keyword>
<feature type="signal peptide" evidence="11">
    <location>
        <begin position="1"/>
        <end position="26"/>
    </location>
</feature>
<evidence type="ECO:0000256" key="2">
    <source>
        <dbReference type="ARBA" id="ARBA00022448"/>
    </source>
</evidence>
<dbReference type="PANTHER" id="PTHR47234">
    <property type="match status" value="1"/>
</dbReference>
<dbReference type="Gene3D" id="2.170.130.10">
    <property type="entry name" value="TonB-dependent receptor, plug domain"/>
    <property type="match status" value="1"/>
</dbReference>
<evidence type="ECO:0000256" key="7">
    <source>
        <dbReference type="ARBA" id="ARBA00023237"/>
    </source>
</evidence>
<organism evidence="14 15">
    <name type="scientific">Sphingomonas yabuuchiae</name>
    <dbReference type="NCBI Taxonomy" id="172044"/>
    <lineage>
        <taxon>Bacteria</taxon>
        <taxon>Pseudomonadati</taxon>
        <taxon>Pseudomonadota</taxon>
        <taxon>Alphaproteobacteria</taxon>
        <taxon>Sphingomonadales</taxon>
        <taxon>Sphingomonadaceae</taxon>
        <taxon>Sphingomonas</taxon>
    </lineage>
</organism>
<keyword evidence="11" id="KW-0732">Signal</keyword>
<evidence type="ECO:0000313" key="14">
    <source>
        <dbReference type="EMBL" id="MBB4607955.1"/>
    </source>
</evidence>
<proteinExistence type="inferred from homology"/>
<comment type="subcellular location">
    <subcellularLocation>
        <location evidence="1 8">Cell outer membrane</location>
        <topology evidence="1 8">Multi-pass membrane protein</topology>
    </subcellularLocation>
</comment>
<dbReference type="InterPro" id="IPR000531">
    <property type="entry name" value="Beta-barrel_TonB"/>
</dbReference>
<evidence type="ECO:0000259" key="12">
    <source>
        <dbReference type="Pfam" id="PF00593"/>
    </source>
</evidence>
<evidence type="ECO:0000256" key="11">
    <source>
        <dbReference type="SAM" id="SignalP"/>
    </source>
</evidence>
<dbReference type="PROSITE" id="PS52016">
    <property type="entry name" value="TONB_DEPENDENT_REC_3"/>
    <property type="match status" value="1"/>
</dbReference>
<evidence type="ECO:0000259" key="13">
    <source>
        <dbReference type="Pfam" id="PF07715"/>
    </source>
</evidence>
<feature type="compositionally biased region" description="Polar residues" evidence="10">
    <location>
        <begin position="37"/>
        <end position="47"/>
    </location>
</feature>
<dbReference type="RefSeq" id="WP_240456556.1">
    <property type="nucleotide sequence ID" value="NZ_JACHNX010000001.1"/>
</dbReference>
<dbReference type="InterPro" id="IPR039426">
    <property type="entry name" value="TonB-dep_rcpt-like"/>
</dbReference>
<keyword evidence="15" id="KW-1185">Reference proteome</keyword>
<dbReference type="Proteomes" id="UP000584663">
    <property type="component" value="Unassembled WGS sequence"/>
</dbReference>
<evidence type="ECO:0000256" key="9">
    <source>
        <dbReference type="RuleBase" id="RU003357"/>
    </source>
</evidence>
<evidence type="ECO:0000256" key="8">
    <source>
        <dbReference type="PROSITE-ProRule" id="PRU01360"/>
    </source>
</evidence>
<evidence type="ECO:0000256" key="1">
    <source>
        <dbReference type="ARBA" id="ARBA00004571"/>
    </source>
</evidence>
<keyword evidence="7 8" id="KW-0998">Cell outer membrane</keyword>
<dbReference type="PANTHER" id="PTHR47234:SF2">
    <property type="entry name" value="TONB-DEPENDENT RECEPTOR"/>
    <property type="match status" value="1"/>
</dbReference>
<evidence type="ECO:0000313" key="15">
    <source>
        <dbReference type="Proteomes" id="UP000584663"/>
    </source>
</evidence>
<dbReference type="InterPro" id="IPR036942">
    <property type="entry name" value="Beta-barrel_TonB_sf"/>
</dbReference>
<dbReference type="Pfam" id="PF07715">
    <property type="entry name" value="Plug"/>
    <property type="match status" value="1"/>
</dbReference>
<reference evidence="14 15" key="1">
    <citation type="submission" date="2020-08" db="EMBL/GenBank/DDBJ databases">
        <title>Genomic Encyclopedia of Type Strains, Phase IV (KMG-IV): sequencing the most valuable type-strain genomes for metagenomic binning, comparative biology and taxonomic classification.</title>
        <authorList>
            <person name="Goeker M."/>
        </authorList>
    </citation>
    <scope>NUCLEOTIDE SEQUENCE [LARGE SCALE GENOMIC DNA]</scope>
    <source>
        <strain evidence="14 15">DSM 14562</strain>
    </source>
</reference>
<comment type="caution">
    <text evidence="14">The sequence shown here is derived from an EMBL/GenBank/DDBJ whole genome shotgun (WGS) entry which is preliminary data.</text>
</comment>
<dbReference type="Gene3D" id="2.40.170.20">
    <property type="entry name" value="TonB-dependent receptor, beta-barrel domain"/>
    <property type="match status" value="1"/>
</dbReference>
<keyword evidence="14" id="KW-0675">Receptor</keyword>
<dbReference type="InterPro" id="IPR037066">
    <property type="entry name" value="Plug_dom_sf"/>
</dbReference>
<dbReference type="Pfam" id="PF00593">
    <property type="entry name" value="TonB_dep_Rec_b-barrel"/>
    <property type="match status" value="1"/>
</dbReference>
<feature type="chain" id="PRO_5045085236" evidence="11">
    <location>
        <begin position="27"/>
        <end position="956"/>
    </location>
</feature>
<comment type="similarity">
    <text evidence="8 9">Belongs to the TonB-dependent receptor family.</text>
</comment>
<keyword evidence="2 8" id="KW-0813">Transport</keyword>
<protein>
    <submittedName>
        <fullName evidence="14">Outer membrane receptor protein involved in Fe transport</fullName>
    </submittedName>
</protein>
<name>A0ABR6K4E0_9SPHN</name>
<evidence type="ECO:0000256" key="4">
    <source>
        <dbReference type="ARBA" id="ARBA00022692"/>
    </source>
</evidence>
<evidence type="ECO:0000256" key="6">
    <source>
        <dbReference type="ARBA" id="ARBA00023136"/>
    </source>
</evidence>
<keyword evidence="4 8" id="KW-0812">Transmembrane</keyword>
<evidence type="ECO:0000256" key="5">
    <source>
        <dbReference type="ARBA" id="ARBA00023077"/>
    </source>
</evidence>
<feature type="domain" description="TonB-dependent receptor-like beta-barrel" evidence="12">
    <location>
        <begin position="404"/>
        <end position="919"/>
    </location>
</feature>
<dbReference type="InterPro" id="IPR012910">
    <property type="entry name" value="Plug_dom"/>
</dbReference>
<feature type="region of interest" description="Disordered" evidence="10">
    <location>
        <begin position="30"/>
        <end position="49"/>
    </location>
</feature>
<feature type="domain" description="TonB-dependent receptor plug" evidence="13">
    <location>
        <begin position="65"/>
        <end position="174"/>
    </location>
</feature>
<dbReference type="SUPFAM" id="SSF56935">
    <property type="entry name" value="Porins"/>
    <property type="match status" value="1"/>
</dbReference>
<dbReference type="EMBL" id="JACHNX010000001">
    <property type="protein sequence ID" value="MBB4607955.1"/>
    <property type="molecule type" value="Genomic_DNA"/>
</dbReference>
<gene>
    <name evidence="14" type="ORF">GGQ89_000143</name>
</gene>
<evidence type="ECO:0000256" key="3">
    <source>
        <dbReference type="ARBA" id="ARBA00022452"/>
    </source>
</evidence>
<keyword evidence="6 8" id="KW-0472">Membrane</keyword>